<feature type="signal peptide" evidence="2">
    <location>
        <begin position="1"/>
        <end position="26"/>
    </location>
</feature>
<gene>
    <name evidence="4" type="ORF">SAMN05216581_2109</name>
    <name evidence="3" type="ORF">SAMN05216598_0550</name>
</gene>
<reference evidence="6" key="1">
    <citation type="submission" date="2016-10" db="EMBL/GenBank/DDBJ databases">
        <authorList>
            <person name="Varghese N."/>
            <person name="Submissions S."/>
        </authorList>
    </citation>
    <scope>NUCLEOTIDE SEQUENCE [LARGE SCALE GENOMIC DNA]</scope>
    <source>
        <strain evidence="6">ATCC 23835</strain>
    </source>
</reference>
<feature type="chain" id="PRO_5009298892" evidence="2">
    <location>
        <begin position="27"/>
        <end position="87"/>
    </location>
</feature>
<evidence type="ECO:0000313" key="3">
    <source>
        <dbReference type="EMBL" id="SDS11228.1"/>
    </source>
</evidence>
<accession>A0A1H6N5C0</accession>
<organism evidence="4 5">
    <name type="scientific">Pseudomonas asplenii</name>
    <dbReference type="NCBI Taxonomy" id="53407"/>
    <lineage>
        <taxon>Bacteria</taxon>
        <taxon>Pseudomonadati</taxon>
        <taxon>Pseudomonadota</taxon>
        <taxon>Gammaproteobacteria</taxon>
        <taxon>Pseudomonadales</taxon>
        <taxon>Pseudomonadaceae</taxon>
        <taxon>Pseudomonas</taxon>
    </lineage>
</organism>
<reference evidence="4 5" key="2">
    <citation type="submission" date="2016-10" db="EMBL/GenBank/DDBJ databases">
        <authorList>
            <person name="de Groot N.N."/>
        </authorList>
    </citation>
    <scope>NUCLEOTIDE SEQUENCE [LARGE SCALE GENOMIC DNA]</scope>
    <source>
        <strain evidence="3">ATCC 23835</strain>
        <strain evidence="4 5">LMG 2158</strain>
    </source>
</reference>
<evidence type="ECO:0000313" key="5">
    <source>
        <dbReference type="Proteomes" id="UP000182272"/>
    </source>
</evidence>
<evidence type="ECO:0000313" key="6">
    <source>
        <dbReference type="Proteomes" id="UP000199524"/>
    </source>
</evidence>
<dbReference type="RefSeq" id="WP_019362282.1">
    <property type="nucleotide sequence ID" value="NZ_LT629777.1"/>
</dbReference>
<dbReference type="AlphaFoldDB" id="A0A1H6N5C0"/>
<keyword evidence="6" id="KW-1185">Reference proteome</keyword>
<evidence type="ECO:0000256" key="1">
    <source>
        <dbReference type="SAM" id="MobiDB-lite"/>
    </source>
</evidence>
<evidence type="ECO:0000313" key="4">
    <source>
        <dbReference type="EMBL" id="SEI09893.1"/>
    </source>
</evidence>
<accession>A0A1H1PIY1</accession>
<feature type="compositionally biased region" description="Acidic residues" evidence="1">
    <location>
        <begin position="69"/>
        <end position="87"/>
    </location>
</feature>
<protein>
    <submittedName>
        <fullName evidence="4">Uncharacterized protein</fullName>
    </submittedName>
</protein>
<proteinExistence type="predicted"/>
<dbReference type="Proteomes" id="UP000199524">
    <property type="component" value="Chromosome I"/>
</dbReference>
<dbReference type="OrthoDB" id="7032118at2"/>
<dbReference type="Proteomes" id="UP000182272">
    <property type="component" value="Chromosome I"/>
</dbReference>
<dbReference type="EMBL" id="LT629777">
    <property type="protein sequence ID" value="SDS11228.1"/>
    <property type="molecule type" value="Genomic_DNA"/>
</dbReference>
<dbReference type="GeneID" id="300205594"/>
<feature type="region of interest" description="Disordered" evidence="1">
    <location>
        <begin position="37"/>
        <end position="87"/>
    </location>
</feature>
<dbReference type="EMBL" id="LT629972">
    <property type="protein sequence ID" value="SEI09893.1"/>
    <property type="molecule type" value="Genomic_DNA"/>
</dbReference>
<keyword evidence="2" id="KW-0732">Signal</keyword>
<sequence>MKIFQRMVLLIKVLVMLSLGTTAAWASANPPQAHGFWGVNSAQSNGQMLAKSDSEPGDEGQGGSKGDDDSTTDEPDTDDGDEGDSDT</sequence>
<name>A0A1H6N5C0_9PSED</name>
<evidence type="ECO:0000256" key="2">
    <source>
        <dbReference type="SAM" id="SignalP"/>
    </source>
</evidence>